<keyword evidence="6" id="KW-0012">Acyltransferase</keyword>
<dbReference type="EMBL" id="QJJK01000005">
    <property type="protein sequence ID" value="PXW58908.1"/>
    <property type="molecule type" value="Genomic_DNA"/>
</dbReference>
<dbReference type="GO" id="GO:0002949">
    <property type="term" value="P:tRNA threonylcarbamoyladenosine modification"/>
    <property type="evidence" value="ECO:0007669"/>
    <property type="project" value="InterPro"/>
</dbReference>
<evidence type="ECO:0000256" key="6">
    <source>
        <dbReference type="ARBA" id="ARBA00023315"/>
    </source>
</evidence>
<evidence type="ECO:0000259" key="8">
    <source>
        <dbReference type="Pfam" id="PF00814"/>
    </source>
</evidence>
<dbReference type="GO" id="GO:0046872">
    <property type="term" value="F:metal ion binding"/>
    <property type="evidence" value="ECO:0007669"/>
    <property type="project" value="UniProtKB-KW"/>
</dbReference>
<gene>
    <name evidence="9" type="ORF">C7450_105256</name>
</gene>
<keyword evidence="5" id="KW-0408">Iron</keyword>
<evidence type="ECO:0000256" key="5">
    <source>
        <dbReference type="ARBA" id="ARBA00023004"/>
    </source>
</evidence>
<dbReference type="PANTHER" id="PTHR11735:SF11">
    <property type="entry name" value="TRNA THREONYLCARBAMOYLADENOSINE BIOSYNTHESIS PROTEIN TSAB"/>
    <property type="match status" value="1"/>
</dbReference>
<evidence type="ECO:0000256" key="3">
    <source>
        <dbReference type="ARBA" id="ARBA00022694"/>
    </source>
</evidence>
<dbReference type="AlphaFoldDB" id="A0A2V3UIS1"/>
<dbReference type="InterPro" id="IPR017861">
    <property type="entry name" value="KAE1/TsaD"/>
</dbReference>
<evidence type="ECO:0000313" key="9">
    <source>
        <dbReference type="EMBL" id="PXW58908.1"/>
    </source>
</evidence>
<keyword evidence="4" id="KW-0479">Metal-binding</keyword>
<proteinExistence type="predicted"/>
<comment type="catalytic activity">
    <reaction evidence="7">
        <text>L-threonylcarbamoyladenylate + adenosine(37) in tRNA = N(6)-L-threonylcarbamoyladenosine(37) in tRNA + AMP + H(+)</text>
        <dbReference type="Rhea" id="RHEA:37059"/>
        <dbReference type="Rhea" id="RHEA-COMP:10162"/>
        <dbReference type="Rhea" id="RHEA-COMP:10163"/>
        <dbReference type="ChEBI" id="CHEBI:15378"/>
        <dbReference type="ChEBI" id="CHEBI:73682"/>
        <dbReference type="ChEBI" id="CHEBI:74411"/>
        <dbReference type="ChEBI" id="CHEBI:74418"/>
        <dbReference type="ChEBI" id="CHEBI:456215"/>
        <dbReference type="EC" id="2.3.1.234"/>
    </reaction>
</comment>
<dbReference type="NCBIfam" id="TIGR03725">
    <property type="entry name" value="T6A_YeaZ"/>
    <property type="match status" value="1"/>
</dbReference>
<evidence type="ECO:0000256" key="7">
    <source>
        <dbReference type="ARBA" id="ARBA00048117"/>
    </source>
</evidence>
<evidence type="ECO:0000256" key="4">
    <source>
        <dbReference type="ARBA" id="ARBA00022723"/>
    </source>
</evidence>
<evidence type="ECO:0000256" key="2">
    <source>
        <dbReference type="ARBA" id="ARBA00022679"/>
    </source>
</evidence>
<reference evidence="9 10" key="1">
    <citation type="submission" date="2018-05" db="EMBL/GenBank/DDBJ databases">
        <title>Genomic Encyclopedia of Type Strains, Phase IV (KMG-IV): sequencing the most valuable type-strain genomes for metagenomic binning, comparative biology and taxonomic classification.</title>
        <authorList>
            <person name="Goeker M."/>
        </authorList>
    </citation>
    <scope>NUCLEOTIDE SEQUENCE [LARGE SCALE GENOMIC DNA]</scope>
    <source>
        <strain evidence="9 10">DSM 6462</strain>
    </source>
</reference>
<dbReference type="Proteomes" id="UP000248021">
    <property type="component" value="Unassembled WGS sequence"/>
</dbReference>
<dbReference type="PRINTS" id="PR00789">
    <property type="entry name" value="OSIALOPTASE"/>
</dbReference>
<dbReference type="InterPro" id="IPR000905">
    <property type="entry name" value="Gcp-like_dom"/>
</dbReference>
<sequence length="250" mass="25451">MQAGVAIKGARVQGGRALRLRILAIDTALGLCAACVQQDDAETPLSAESLVMERGHAEALLPLIERVMARVDGGFKSLDRVAVTIGPGSFTGIRVGIAAARAIGLAAKIPVVGVTSLTAFAAPLVARGQQRLVGAAIDARHGHVFFQAVAPGGRSVVNARHISIRDAARALGAGPAVLAGSGAGLVAAEARALGVDVSTEGVNMAPQIAWVARLGLTADPATALPKPFYLRPADAKPQTAAQIPRQPVPQ</sequence>
<dbReference type="InterPro" id="IPR043129">
    <property type="entry name" value="ATPase_NBD"/>
</dbReference>
<keyword evidence="2" id="KW-0808">Transferase</keyword>
<organism evidence="9 10">
    <name type="scientific">Chelatococcus asaccharovorans</name>
    <dbReference type="NCBI Taxonomy" id="28210"/>
    <lineage>
        <taxon>Bacteria</taxon>
        <taxon>Pseudomonadati</taxon>
        <taxon>Pseudomonadota</taxon>
        <taxon>Alphaproteobacteria</taxon>
        <taxon>Hyphomicrobiales</taxon>
        <taxon>Chelatococcaceae</taxon>
        <taxon>Chelatococcus</taxon>
    </lineage>
</organism>
<accession>A0A2V3UIS1</accession>
<dbReference type="EC" id="2.3.1.234" evidence="1"/>
<feature type="domain" description="Gcp-like" evidence="8">
    <location>
        <begin position="52"/>
        <end position="172"/>
    </location>
</feature>
<dbReference type="GO" id="GO:0061711">
    <property type="term" value="F:tRNA N(6)-L-threonylcarbamoyladenine synthase activity"/>
    <property type="evidence" value="ECO:0007669"/>
    <property type="project" value="UniProtKB-EC"/>
</dbReference>
<dbReference type="Pfam" id="PF00814">
    <property type="entry name" value="TsaD"/>
    <property type="match status" value="1"/>
</dbReference>
<dbReference type="PANTHER" id="PTHR11735">
    <property type="entry name" value="TRNA N6-ADENOSINE THREONYLCARBAMOYLTRANSFERASE"/>
    <property type="match status" value="1"/>
</dbReference>
<dbReference type="InterPro" id="IPR022496">
    <property type="entry name" value="T6A_TsaB"/>
</dbReference>
<keyword evidence="3" id="KW-0819">tRNA processing</keyword>
<protein>
    <recommendedName>
        <fullName evidence="1">N(6)-L-threonylcarbamoyladenine synthase</fullName>
        <ecNumber evidence="1">2.3.1.234</ecNumber>
    </recommendedName>
</protein>
<evidence type="ECO:0000256" key="1">
    <source>
        <dbReference type="ARBA" id="ARBA00012156"/>
    </source>
</evidence>
<dbReference type="GO" id="GO:0005829">
    <property type="term" value="C:cytosol"/>
    <property type="evidence" value="ECO:0007669"/>
    <property type="project" value="TreeGrafter"/>
</dbReference>
<keyword evidence="10" id="KW-1185">Reference proteome</keyword>
<name>A0A2V3UIS1_9HYPH</name>
<dbReference type="Gene3D" id="3.30.420.40">
    <property type="match status" value="2"/>
</dbReference>
<evidence type="ECO:0000313" key="10">
    <source>
        <dbReference type="Proteomes" id="UP000248021"/>
    </source>
</evidence>
<comment type="caution">
    <text evidence="9">The sequence shown here is derived from an EMBL/GenBank/DDBJ whole genome shotgun (WGS) entry which is preliminary data.</text>
</comment>
<dbReference type="SUPFAM" id="SSF53067">
    <property type="entry name" value="Actin-like ATPase domain"/>
    <property type="match status" value="1"/>
</dbReference>